<protein>
    <submittedName>
        <fullName evidence="5">Inositol 2-dehydrogenase</fullName>
        <ecNumber evidence="5">1.1.1.18</ecNumber>
    </submittedName>
</protein>
<evidence type="ECO:0000313" key="6">
    <source>
        <dbReference type="Proteomes" id="UP000274920"/>
    </source>
</evidence>
<comment type="caution">
    <text evidence="5">The sequence shown here is derived from an EMBL/GenBank/DDBJ whole genome shotgun (WGS) entry which is preliminary data.</text>
</comment>
<dbReference type="SUPFAM" id="SSF55347">
    <property type="entry name" value="Glyceraldehyde-3-phosphate dehydrogenase-like, C-terminal domain"/>
    <property type="match status" value="1"/>
</dbReference>
<dbReference type="SUPFAM" id="SSF51735">
    <property type="entry name" value="NAD(P)-binding Rossmann-fold domains"/>
    <property type="match status" value="1"/>
</dbReference>
<feature type="domain" description="Gfo/Idh/MocA-like oxidoreductase N-terminal" evidence="3">
    <location>
        <begin position="3"/>
        <end position="123"/>
    </location>
</feature>
<dbReference type="Pfam" id="PF22725">
    <property type="entry name" value="GFO_IDH_MocA_C3"/>
    <property type="match status" value="1"/>
</dbReference>
<evidence type="ECO:0000259" key="4">
    <source>
        <dbReference type="Pfam" id="PF22725"/>
    </source>
</evidence>
<dbReference type="Gene3D" id="3.40.50.720">
    <property type="entry name" value="NAD(P)-binding Rossmann-like Domain"/>
    <property type="match status" value="1"/>
</dbReference>
<dbReference type="PANTHER" id="PTHR42840">
    <property type="entry name" value="NAD(P)-BINDING ROSSMANN-FOLD SUPERFAMILY PROTEIN-RELATED"/>
    <property type="match status" value="1"/>
</dbReference>
<dbReference type="GO" id="GO:0050112">
    <property type="term" value="F:inositol 2-dehydrogenase (NAD+) activity"/>
    <property type="evidence" value="ECO:0007669"/>
    <property type="project" value="UniProtKB-EC"/>
</dbReference>
<organism evidence="5 6">
    <name type="scientific">Schaedlerella arabinosiphila</name>
    <dbReference type="NCBI Taxonomy" id="2044587"/>
    <lineage>
        <taxon>Bacteria</taxon>
        <taxon>Bacillati</taxon>
        <taxon>Bacillota</taxon>
        <taxon>Clostridia</taxon>
        <taxon>Lachnospirales</taxon>
        <taxon>Lachnospiraceae</taxon>
        <taxon>Schaedlerella</taxon>
    </lineage>
</organism>
<dbReference type="NCBIfam" id="TIGR04380">
    <property type="entry name" value="myo_inos_iolG"/>
    <property type="match status" value="1"/>
</dbReference>
<proteinExistence type="inferred from homology"/>
<accession>A0A3R8LI66</accession>
<dbReference type="RefSeq" id="WP_125129032.1">
    <property type="nucleotide sequence ID" value="NZ_RHJS01000002.1"/>
</dbReference>
<dbReference type="FunFam" id="3.30.360.10:FF:000023">
    <property type="entry name" value="Inositol 2-dehydrogenase"/>
    <property type="match status" value="1"/>
</dbReference>
<evidence type="ECO:0000256" key="1">
    <source>
        <dbReference type="ARBA" id="ARBA00010928"/>
    </source>
</evidence>
<comment type="similarity">
    <text evidence="1">Belongs to the Gfo/Idh/MocA family.</text>
</comment>
<name>A0A3R8LI66_9FIRM</name>
<dbReference type="Gene3D" id="3.30.360.10">
    <property type="entry name" value="Dihydrodipicolinate Reductase, domain 2"/>
    <property type="match status" value="1"/>
</dbReference>
<dbReference type="AlphaFoldDB" id="A0A3R8LI66"/>
<dbReference type="GO" id="GO:0000166">
    <property type="term" value="F:nucleotide binding"/>
    <property type="evidence" value="ECO:0007669"/>
    <property type="project" value="InterPro"/>
</dbReference>
<dbReference type="InterPro" id="IPR030827">
    <property type="entry name" value="Myo_inos_IolG"/>
</dbReference>
<sequence length="337" mass="36472">MVTVGIIGAGRIGKVHVESICTQVADAKVKTLADPFMNDATAAWAKDMGVQNVTKDYKEILADPEIDAVLICSSTDTHSPISVEAIKAGKHVFCEKPIDHDVEKIQEVIDALKGSKVKYQVGFNRRFDHNFEAVQRAVAEGTIGDTHLIKITSRDPEPPSAEYVKVSGGMFLDMTIHDFDMVRFLAGCDAEEVYVEAAVLVDPAIGEAGDVDTAVITLKMENGAIAVIDNSRKAVYGYDQRAEVFGSKGMAATGNDTASAAVISNENGVTGEKPLHFFLERYMAAYAKEIKCFIDAIEKDTDTPLGVMDGLKPVLMGLAAKKSYEEHRPVKISEIQA</sequence>
<dbReference type="PANTHER" id="PTHR42840:SF3">
    <property type="entry name" value="BINDING ROSSMANN FOLD OXIDOREDUCTASE, PUTATIVE (AFU_ORTHOLOGUE AFUA_2G10240)-RELATED"/>
    <property type="match status" value="1"/>
</dbReference>
<evidence type="ECO:0000259" key="3">
    <source>
        <dbReference type="Pfam" id="PF01408"/>
    </source>
</evidence>
<evidence type="ECO:0000256" key="2">
    <source>
        <dbReference type="ARBA" id="ARBA00023002"/>
    </source>
</evidence>
<evidence type="ECO:0000313" key="5">
    <source>
        <dbReference type="EMBL" id="RRK33828.1"/>
    </source>
</evidence>
<dbReference type="EC" id="1.1.1.18" evidence="5"/>
<dbReference type="InterPro" id="IPR036291">
    <property type="entry name" value="NAD(P)-bd_dom_sf"/>
</dbReference>
<dbReference type="InterPro" id="IPR000683">
    <property type="entry name" value="Gfo/Idh/MocA-like_OxRdtase_N"/>
</dbReference>
<keyword evidence="2 5" id="KW-0560">Oxidoreductase</keyword>
<feature type="domain" description="GFO/IDH/MocA-like oxidoreductase" evidence="4">
    <location>
        <begin position="131"/>
        <end position="251"/>
    </location>
</feature>
<dbReference type="Pfam" id="PF01408">
    <property type="entry name" value="GFO_IDH_MocA"/>
    <property type="match status" value="1"/>
</dbReference>
<dbReference type="InterPro" id="IPR055170">
    <property type="entry name" value="GFO_IDH_MocA-like_dom"/>
</dbReference>
<reference evidence="5" key="1">
    <citation type="submission" date="2018-10" db="EMBL/GenBank/DDBJ databases">
        <title>Schaedlerella arabinophila gen. nov. sp. nov., isolated from the mouse intestinal tract and comparative analysis with the genome of the closely related altered Schaedler flora strain ASF502.</title>
        <authorList>
            <person name="Miyake S."/>
            <person name="Soh M."/>
            <person name="Seedorf H."/>
        </authorList>
    </citation>
    <scope>NUCLEOTIDE SEQUENCE [LARGE SCALE GENOMIC DNA]</scope>
    <source>
        <strain evidence="5">DSM 106076</strain>
    </source>
</reference>
<dbReference type="EMBL" id="RHJS01000002">
    <property type="protein sequence ID" value="RRK33828.1"/>
    <property type="molecule type" value="Genomic_DNA"/>
</dbReference>
<keyword evidence="6" id="KW-1185">Reference proteome</keyword>
<gene>
    <name evidence="5" type="primary">iolG</name>
    <name evidence="5" type="ORF">EBB54_22540</name>
</gene>
<dbReference type="Proteomes" id="UP000274920">
    <property type="component" value="Unassembled WGS sequence"/>
</dbReference>